<feature type="transmembrane region" description="Helical" evidence="6">
    <location>
        <begin position="265"/>
        <end position="283"/>
    </location>
</feature>
<feature type="transmembrane region" description="Helical" evidence="6">
    <location>
        <begin position="134"/>
        <end position="160"/>
    </location>
</feature>
<sequence length="311" mass="33036">MTSSTGTTGRQRWAALGVLLIGTIFVSLITTFASLAYAGGATPMTLVWSRFIGLVLVLGLILRLTGARFHLPQRNMRATYWIALCLLMMSAGYLSSVAYIKVSLAVVILYTYPLLVAIFAALSGRERLSPLRAALLVVAFLGLLVALGEDLGFSLLPLGFDPGAITLDWRGAALALIAALGVAAFVTWGGAYLNDVDSRVVNFWANLWMILLVAVFVILKGGITLPASGLGWFGYGAATLCYVTAMVCWFASLKVLSPTDTAMTLNLEPAISLVAASVILGEATSTQQWVGTFVLLVAIILSSILGSRHKD</sequence>
<feature type="transmembrane region" description="Helical" evidence="6">
    <location>
        <begin position="12"/>
        <end position="35"/>
    </location>
</feature>
<dbReference type="PANTHER" id="PTHR32322:SF2">
    <property type="entry name" value="EAMA DOMAIN-CONTAINING PROTEIN"/>
    <property type="match status" value="1"/>
</dbReference>
<accession>A0A4R6WPC5</accession>
<feature type="transmembrane region" description="Helical" evidence="6">
    <location>
        <begin position="47"/>
        <end position="66"/>
    </location>
</feature>
<evidence type="ECO:0000313" key="9">
    <source>
        <dbReference type="Proteomes" id="UP000295783"/>
    </source>
</evidence>
<name>A0A4R6WPC5_9PROT</name>
<evidence type="ECO:0000256" key="5">
    <source>
        <dbReference type="ARBA" id="ARBA00023136"/>
    </source>
</evidence>
<feature type="transmembrane region" description="Helical" evidence="6">
    <location>
        <begin position="102"/>
        <end position="122"/>
    </location>
</feature>
<dbReference type="EMBL" id="SNYW01000010">
    <property type="protein sequence ID" value="TDQ80895.1"/>
    <property type="molecule type" value="Genomic_DNA"/>
</dbReference>
<evidence type="ECO:0000313" key="8">
    <source>
        <dbReference type="EMBL" id="TDQ80895.1"/>
    </source>
</evidence>
<proteinExistence type="inferred from homology"/>
<feature type="domain" description="EamA" evidence="7">
    <location>
        <begin position="170"/>
        <end position="303"/>
    </location>
</feature>
<feature type="transmembrane region" description="Helical" evidence="6">
    <location>
        <begin position="172"/>
        <end position="193"/>
    </location>
</feature>
<dbReference type="Proteomes" id="UP000295783">
    <property type="component" value="Unassembled WGS sequence"/>
</dbReference>
<dbReference type="RefSeq" id="WP_166645174.1">
    <property type="nucleotide sequence ID" value="NZ_SNYW01000010.1"/>
</dbReference>
<feature type="transmembrane region" description="Helical" evidence="6">
    <location>
        <begin position="205"/>
        <end position="226"/>
    </location>
</feature>
<organism evidence="8 9">
    <name type="scientific">Dongia mobilis</name>
    <dbReference type="NCBI Taxonomy" id="578943"/>
    <lineage>
        <taxon>Bacteria</taxon>
        <taxon>Pseudomonadati</taxon>
        <taxon>Pseudomonadota</taxon>
        <taxon>Alphaproteobacteria</taxon>
        <taxon>Rhodospirillales</taxon>
        <taxon>Dongiaceae</taxon>
        <taxon>Dongia</taxon>
    </lineage>
</organism>
<comment type="similarity">
    <text evidence="2">Belongs to the EamA transporter family.</text>
</comment>
<feature type="transmembrane region" description="Helical" evidence="6">
    <location>
        <begin position="78"/>
        <end position="96"/>
    </location>
</feature>
<evidence type="ECO:0000256" key="4">
    <source>
        <dbReference type="ARBA" id="ARBA00022989"/>
    </source>
</evidence>
<feature type="transmembrane region" description="Helical" evidence="6">
    <location>
        <begin position="289"/>
        <end position="307"/>
    </location>
</feature>
<comment type="caution">
    <text evidence="8">The sequence shown here is derived from an EMBL/GenBank/DDBJ whole genome shotgun (WGS) entry which is preliminary data.</text>
</comment>
<feature type="domain" description="EamA" evidence="7">
    <location>
        <begin position="17"/>
        <end position="146"/>
    </location>
</feature>
<dbReference type="InterPro" id="IPR050638">
    <property type="entry name" value="AA-Vitamin_Transporters"/>
</dbReference>
<dbReference type="SUPFAM" id="SSF103481">
    <property type="entry name" value="Multidrug resistance efflux transporter EmrE"/>
    <property type="match status" value="2"/>
</dbReference>
<reference evidence="8 9" key="1">
    <citation type="submission" date="2019-03" db="EMBL/GenBank/DDBJ databases">
        <title>Genomic Encyclopedia of Type Strains, Phase III (KMG-III): the genomes of soil and plant-associated and newly described type strains.</title>
        <authorList>
            <person name="Whitman W."/>
        </authorList>
    </citation>
    <scope>NUCLEOTIDE SEQUENCE [LARGE SCALE GENOMIC DNA]</scope>
    <source>
        <strain evidence="8 9">CGMCC 1.7660</strain>
    </source>
</reference>
<dbReference type="Pfam" id="PF00892">
    <property type="entry name" value="EamA"/>
    <property type="match status" value="2"/>
</dbReference>
<feature type="transmembrane region" description="Helical" evidence="6">
    <location>
        <begin position="232"/>
        <end position="253"/>
    </location>
</feature>
<dbReference type="GO" id="GO:0016020">
    <property type="term" value="C:membrane"/>
    <property type="evidence" value="ECO:0007669"/>
    <property type="project" value="UniProtKB-SubCell"/>
</dbReference>
<protein>
    <submittedName>
        <fullName evidence="8">Threonine/homoserine efflux transporter RhtA</fullName>
    </submittedName>
</protein>
<keyword evidence="5 6" id="KW-0472">Membrane</keyword>
<comment type="subcellular location">
    <subcellularLocation>
        <location evidence="1">Membrane</location>
        <topology evidence="1">Multi-pass membrane protein</topology>
    </subcellularLocation>
</comment>
<dbReference type="InterPro" id="IPR000620">
    <property type="entry name" value="EamA_dom"/>
</dbReference>
<gene>
    <name evidence="8" type="ORF">A8950_2764</name>
</gene>
<evidence type="ECO:0000259" key="7">
    <source>
        <dbReference type="Pfam" id="PF00892"/>
    </source>
</evidence>
<evidence type="ECO:0000256" key="6">
    <source>
        <dbReference type="SAM" id="Phobius"/>
    </source>
</evidence>
<keyword evidence="3 6" id="KW-0812">Transmembrane</keyword>
<dbReference type="InterPro" id="IPR037185">
    <property type="entry name" value="EmrE-like"/>
</dbReference>
<keyword evidence="4 6" id="KW-1133">Transmembrane helix</keyword>
<evidence type="ECO:0000256" key="1">
    <source>
        <dbReference type="ARBA" id="ARBA00004141"/>
    </source>
</evidence>
<dbReference type="PANTHER" id="PTHR32322">
    <property type="entry name" value="INNER MEMBRANE TRANSPORTER"/>
    <property type="match status" value="1"/>
</dbReference>
<dbReference type="AlphaFoldDB" id="A0A4R6WPC5"/>
<keyword evidence="9" id="KW-1185">Reference proteome</keyword>
<evidence type="ECO:0000256" key="2">
    <source>
        <dbReference type="ARBA" id="ARBA00007362"/>
    </source>
</evidence>
<evidence type="ECO:0000256" key="3">
    <source>
        <dbReference type="ARBA" id="ARBA00022692"/>
    </source>
</evidence>